<dbReference type="PANTHER" id="PTHR22946:SF9">
    <property type="entry name" value="POLYKETIDE TRANSFERASE AF380"/>
    <property type="match status" value="1"/>
</dbReference>
<dbReference type="AlphaFoldDB" id="A0A0R2KNU4"/>
<dbReference type="GO" id="GO:0008236">
    <property type="term" value="F:serine-type peptidase activity"/>
    <property type="evidence" value="ECO:0007669"/>
    <property type="project" value="InterPro"/>
</dbReference>
<dbReference type="GO" id="GO:0006508">
    <property type="term" value="P:proteolysis"/>
    <property type="evidence" value="ECO:0007669"/>
    <property type="project" value="InterPro"/>
</dbReference>
<dbReference type="eggNOG" id="COG1073">
    <property type="taxonomic scope" value="Bacteria"/>
</dbReference>
<protein>
    <submittedName>
        <fullName evidence="3">S9 family serine peptidase</fullName>
    </submittedName>
</protein>
<dbReference type="Pfam" id="PF00326">
    <property type="entry name" value="Peptidase_S9"/>
    <property type="match status" value="1"/>
</dbReference>
<dbReference type="OrthoDB" id="31158at2"/>
<evidence type="ECO:0000256" key="1">
    <source>
        <dbReference type="ARBA" id="ARBA00022801"/>
    </source>
</evidence>
<dbReference type="STRING" id="1122146.IV53_GL000617"/>
<dbReference type="Gene3D" id="3.40.50.1820">
    <property type="entry name" value="alpha/beta hydrolase"/>
    <property type="match status" value="1"/>
</dbReference>
<dbReference type="InterPro" id="IPR001375">
    <property type="entry name" value="Peptidase_S9_cat"/>
</dbReference>
<dbReference type="InterPro" id="IPR029058">
    <property type="entry name" value="AB_hydrolase_fold"/>
</dbReference>
<comment type="caution">
    <text evidence="3">The sequence shown here is derived from an EMBL/GenBank/DDBJ whole genome shotgun (WGS) entry which is preliminary data.</text>
</comment>
<gene>
    <name evidence="3" type="ORF">IV53_GL000617</name>
</gene>
<dbReference type="PANTHER" id="PTHR22946">
    <property type="entry name" value="DIENELACTONE HYDROLASE DOMAIN-CONTAINING PROTEIN-RELATED"/>
    <property type="match status" value="1"/>
</dbReference>
<reference evidence="3 4" key="1">
    <citation type="journal article" date="2015" name="Genome Announc.">
        <title>Expanding the biotechnology potential of lactobacilli through comparative genomics of 213 strains and associated genera.</title>
        <authorList>
            <person name="Sun Z."/>
            <person name="Harris H.M."/>
            <person name="McCann A."/>
            <person name="Guo C."/>
            <person name="Argimon S."/>
            <person name="Zhang W."/>
            <person name="Yang X."/>
            <person name="Jeffery I.B."/>
            <person name="Cooney J.C."/>
            <person name="Kagawa T.F."/>
            <person name="Liu W."/>
            <person name="Song Y."/>
            <person name="Salvetti E."/>
            <person name="Wrobel A."/>
            <person name="Rasinkangas P."/>
            <person name="Parkhill J."/>
            <person name="Rea M.C."/>
            <person name="O'Sullivan O."/>
            <person name="Ritari J."/>
            <person name="Douillard F.P."/>
            <person name="Paul Ross R."/>
            <person name="Yang R."/>
            <person name="Briner A.E."/>
            <person name="Felis G.E."/>
            <person name="de Vos W.M."/>
            <person name="Barrangou R."/>
            <person name="Klaenhammer T.R."/>
            <person name="Caufield P.W."/>
            <person name="Cui Y."/>
            <person name="Zhang H."/>
            <person name="O'Toole P.W."/>
        </authorList>
    </citation>
    <scope>NUCLEOTIDE SEQUENCE [LARGE SCALE GENOMIC DNA]</scope>
    <source>
        <strain evidence="3 4">DSM 22408</strain>
    </source>
</reference>
<dbReference type="GO" id="GO:0052689">
    <property type="term" value="F:carboxylic ester hydrolase activity"/>
    <property type="evidence" value="ECO:0007669"/>
    <property type="project" value="UniProtKB-ARBA"/>
</dbReference>
<evidence type="ECO:0000313" key="3">
    <source>
        <dbReference type="EMBL" id="KRN88652.1"/>
    </source>
</evidence>
<keyword evidence="1" id="KW-0378">Hydrolase</keyword>
<organism evidence="3 4">
    <name type="scientific">Ligilactobacillus ceti DSM 22408</name>
    <dbReference type="NCBI Taxonomy" id="1122146"/>
    <lineage>
        <taxon>Bacteria</taxon>
        <taxon>Bacillati</taxon>
        <taxon>Bacillota</taxon>
        <taxon>Bacilli</taxon>
        <taxon>Lactobacillales</taxon>
        <taxon>Lactobacillaceae</taxon>
        <taxon>Ligilactobacillus</taxon>
    </lineage>
</organism>
<accession>A0A0R2KNU4</accession>
<dbReference type="EMBL" id="JQBZ01000025">
    <property type="protein sequence ID" value="KRN88652.1"/>
    <property type="molecule type" value="Genomic_DNA"/>
</dbReference>
<evidence type="ECO:0000313" key="4">
    <source>
        <dbReference type="Proteomes" id="UP000051500"/>
    </source>
</evidence>
<dbReference type="Proteomes" id="UP000051500">
    <property type="component" value="Unassembled WGS sequence"/>
</dbReference>
<evidence type="ECO:0000259" key="2">
    <source>
        <dbReference type="Pfam" id="PF00326"/>
    </source>
</evidence>
<sequence>MINVIEKKINEIPVLEVVDANLADQALPLVVFYHGWTGCKEKVIGQGYELAKQGIRAIIPDALYHGVRQAGPFNEHLMEFWEIIINSLKEYPEIVTYYSDQGLVLPHQLGVAGLSMGGITTTALMASYPEINAAFCQMGTASPVAFAQELLKNLPEVTAIAPAEIKDQLATLAEIDLSLQPEKINGRPLHFWHGKKDSVVPYQVTRDFYEKHQGQAGMEQMTFMTSETSGHQVPYQVTVETAKRFAQDFKN</sequence>
<dbReference type="RefSeq" id="WP_027107056.1">
    <property type="nucleotide sequence ID" value="NZ_JQBZ01000025.1"/>
</dbReference>
<dbReference type="PATRIC" id="fig|1122146.4.peg.633"/>
<keyword evidence="4" id="KW-1185">Reference proteome</keyword>
<dbReference type="InterPro" id="IPR050261">
    <property type="entry name" value="FrsA_esterase"/>
</dbReference>
<dbReference type="SUPFAM" id="SSF53474">
    <property type="entry name" value="alpha/beta-Hydrolases"/>
    <property type="match status" value="1"/>
</dbReference>
<name>A0A0R2KNU4_9LACO</name>
<proteinExistence type="predicted"/>
<feature type="domain" description="Peptidase S9 prolyl oligopeptidase catalytic" evidence="2">
    <location>
        <begin position="87"/>
        <end position="238"/>
    </location>
</feature>